<reference evidence="4 6" key="2">
    <citation type="submission" date="2013-03" db="EMBL/GenBank/DDBJ databases">
        <title>The Genome Sequence of Enterococcus malodoratus ATCC_43197 (PacBio/Illumina hybrid assembly).</title>
        <authorList>
            <consortium name="The Broad Institute Genomics Platform"/>
            <consortium name="The Broad Institute Genome Sequencing Center for Infectious Disease"/>
            <person name="Earl A."/>
            <person name="Russ C."/>
            <person name="Gilmore M."/>
            <person name="Surin D."/>
            <person name="Walker B."/>
            <person name="Young S."/>
            <person name="Zeng Q."/>
            <person name="Gargeya S."/>
            <person name="Fitzgerald M."/>
            <person name="Haas B."/>
            <person name="Abouelleil A."/>
            <person name="Allen A.W."/>
            <person name="Alvarado L."/>
            <person name="Arachchi H.M."/>
            <person name="Berlin A.M."/>
            <person name="Chapman S.B."/>
            <person name="Gainer-Dewar J."/>
            <person name="Goldberg J."/>
            <person name="Griggs A."/>
            <person name="Gujja S."/>
            <person name="Hansen M."/>
            <person name="Howarth C."/>
            <person name="Imamovic A."/>
            <person name="Ireland A."/>
            <person name="Larimer J."/>
            <person name="McCowan C."/>
            <person name="Murphy C."/>
            <person name="Pearson M."/>
            <person name="Poon T.W."/>
            <person name="Priest M."/>
            <person name="Roberts A."/>
            <person name="Saif S."/>
            <person name="Shea T."/>
            <person name="Sisk P."/>
            <person name="Sykes S."/>
            <person name="Wortman J."/>
            <person name="Nusbaum C."/>
            <person name="Birren B."/>
        </authorList>
    </citation>
    <scope>NUCLEOTIDE SEQUENCE [LARGE SCALE GENOMIC DNA]</scope>
    <source>
        <strain evidence="4 6">ATCC 43197</strain>
    </source>
</reference>
<evidence type="ECO:0008006" key="7">
    <source>
        <dbReference type="Google" id="ProtNLM"/>
    </source>
</evidence>
<dbReference type="OrthoDB" id="9806388at2"/>
<evidence type="ECO:0000313" key="4">
    <source>
        <dbReference type="EMBL" id="EOT66526.1"/>
    </source>
</evidence>
<dbReference type="InterPro" id="IPR050659">
    <property type="entry name" value="Peptidase_M24B"/>
</dbReference>
<evidence type="ECO:0000313" key="5">
    <source>
        <dbReference type="Proteomes" id="UP000013783"/>
    </source>
</evidence>
<dbReference type="AlphaFoldDB" id="R2NV06"/>
<dbReference type="SUPFAM" id="SSF53092">
    <property type="entry name" value="Creatinase/prolidase N-terminal domain"/>
    <property type="match status" value="1"/>
</dbReference>
<name>R2NV06_9ENTE</name>
<dbReference type="PANTHER" id="PTHR46112">
    <property type="entry name" value="AMINOPEPTIDASE"/>
    <property type="match status" value="1"/>
</dbReference>
<dbReference type="Pfam" id="PF00557">
    <property type="entry name" value="Peptidase_M24"/>
    <property type="match status" value="1"/>
</dbReference>
<protein>
    <recommendedName>
        <fullName evidence="7">Xaa-Pro dipeptidase</fullName>
    </recommendedName>
</protein>
<dbReference type="InterPro" id="IPR029149">
    <property type="entry name" value="Creatin/AminoP/Spt16_N"/>
</dbReference>
<dbReference type="EMBL" id="AJAK01000019">
    <property type="protein sequence ID" value="EOH75857.1"/>
    <property type="molecule type" value="Genomic_DNA"/>
</dbReference>
<dbReference type="PANTHER" id="PTHR46112:SF3">
    <property type="entry name" value="AMINOPEPTIDASE YPDF"/>
    <property type="match status" value="1"/>
</dbReference>
<dbReference type="InterPro" id="IPR000587">
    <property type="entry name" value="Creatinase_N"/>
</dbReference>
<dbReference type="STRING" id="71451.RV07_GL004095"/>
<dbReference type="PATRIC" id="fig|1158601.3.peg.2835"/>
<evidence type="ECO:0000313" key="6">
    <source>
        <dbReference type="Proteomes" id="UP000014148"/>
    </source>
</evidence>
<sequence>MRIEKLRQLLGEKQLSGLLVTDKINRRYLCGFTGSNGLLLVTENDLRLFVDGRYTQQAQQQTAGVEICEIPVDGNLLSTLQPFVKGLTLGFEAGTISYQTFTGFQSLLEEVGGRLIKTANLIESLRMIKTSEEIQAIKQAAAIADQTLEIILPMIRSGMSELELANEIDYRSKKLGSEGPAFETIVASGTRTALPHAHASQKKIEANELIMIDFGSIYQGYYSDITRTFGFGEVSAEIEQTYQQVLTAQKTAIQTVALGKTLGEIDQTARQILAQDNLAQFFSHNLGHGIGLSCHEYPALAPNEALPIERNMTFTIEPGVYLPASGFGIRIEDDVVVNDAGHAEILTQFNKEWMTIDCNG</sequence>
<dbReference type="Proteomes" id="UP000013783">
    <property type="component" value="Unassembled WGS sequence"/>
</dbReference>
<dbReference type="InterPro" id="IPR036005">
    <property type="entry name" value="Creatinase/aminopeptidase-like"/>
</dbReference>
<evidence type="ECO:0000259" key="1">
    <source>
        <dbReference type="Pfam" id="PF00557"/>
    </source>
</evidence>
<accession>R2NV06</accession>
<dbReference type="eggNOG" id="COG0006">
    <property type="taxonomic scope" value="Bacteria"/>
</dbReference>
<evidence type="ECO:0000313" key="3">
    <source>
        <dbReference type="EMBL" id="EOH75857.1"/>
    </source>
</evidence>
<evidence type="ECO:0000259" key="2">
    <source>
        <dbReference type="Pfam" id="PF01321"/>
    </source>
</evidence>
<comment type="caution">
    <text evidence="3">The sequence shown here is derived from an EMBL/GenBank/DDBJ whole genome shotgun (WGS) entry which is preliminary data.</text>
</comment>
<reference evidence="3 5" key="1">
    <citation type="submission" date="2013-02" db="EMBL/GenBank/DDBJ databases">
        <title>The Genome Sequence of Enterococcus malodoratus ATCC_43197.</title>
        <authorList>
            <consortium name="The Broad Institute Genome Sequencing Platform"/>
            <consortium name="The Broad Institute Genome Sequencing Center for Infectious Disease"/>
            <person name="Earl A.M."/>
            <person name="Gilmore M.S."/>
            <person name="Lebreton F."/>
            <person name="Walker B."/>
            <person name="Young S.K."/>
            <person name="Zeng Q."/>
            <person name="Gargeya S."/>
            <person name="Fitzgerald M."/>
            <person name="Haas B."/>
            <person name="Abouelleil A."/>
            <person name="Alvarado L."/>
            <person name="Arachchi H.M."/>
            <person name="Berlin A.M."/>
            <person name="Chapman S.B."/>
            <person name="Dewar J."/>
            <person name="Goldberg J."/>
            <person name="Griggs A."/>
            <person name="Gujja S."/>
            <person name="Hansen M."/>
            <person name="Howarth C."/>
            <person name="Imamovic A."/>
            <person name="Larimer J."/>
            <person name="McCowan C."/>
            <person name="Murphy C."/>
            <person name="Neiman D."/>
            <person name="Pearson M."/>
            <person name="Priest M."/>
            <person name="Roberts A."/>
            <person name="Saif S."/>
            <person name="Shea T."/>
            <person name="Sisk P."/>
            <person name="Sykes S."/>
            <person name="Wortman J."/>
            <person name="Nusbaum C."/>
            <person name="Birren B."/>
        </authorList>
    </citation>
    <scope>NUCLEOTIDE SEQUENCE [LARGE SCALE GENOMIC DNA]</scope>
    <source>
        <strain evidence="3 5">ATCC 43197</strain>
    </source>
</reference>
<dbReference type="EMBL" id="ASWA01000003">
    <property type="protein sequence ID" value="EOT66526.1"/>
    <property type="molecule type" value="Genomic_DNA"/>
</dbReference>
<feature type="domain" description="Peptidase M24" evidence="1">
    <location>
        <begin position="136"/>
        <end position="338"/>
    </location>
</feature>
<organism evidence="3 5">
    <name type="scientific">Enterococcus malodoratus ATCC 43197</name>
    <dbReference type="NCBI Taxonomy" id="1158601"/>
    <lineage>
        <taxon>Bacteria</taxon>
        <taxon>Bacillati</taxon>
        <taxon>Bacillota</taxon>
        <taxon>Bacilli</taxon>
        <taxon>Lactobacillales</taxon>
        <taxon>Enterococcaceae</taxon>
        <taxon>Enterococcus</taxon>
    </lineage>
</organism>
<feature type="domain" description="Creatinase N-terminal" evidence="2">
    <location>
        <begin position="2"/>
        <end position="128"/>
    </location>
</feature>
<proteinExistence type="predicted"/>
<gene>
    <name evidence="4" type="ORF">I585_02047</name>
    <name evidence="3" type="ORF">UAI_02867</name>
</gene>
<dbReference type="Gene3D" id="3.90.230.10">
    <property type="entry name" value="Creatinase/methionine aminopeptidase superfamily"/>
    <property type="match status" value="1"/>
</dbReference>
<dbReference type="Gene3D" id="3.40.350.10">
    <property type="entry name" value="Creatinase/prolidase N-terminal domain"/>
    <property type="match status" value="1"/>
</dbReference>
<dbReference type="Proteomes" id="UP000014148">
    <property type="component" value="Unassembled WGS sequence"/>
</dbReference>
<dbReference type="SUPFAM" id="SSF55920">
    <property type="entry name" value="Creatinase/aminopeptidase"/>
    <property type="match status" value="1"/>
</dbReference>
<dbReference type="RefSeq" id="WP_010741667.1">
    <property type="nucleotide sequence ID" value="NZ_KB946251.1"/>
</dbReference>
<dbReference type="CDD" id="cd01092">
    <property type="entry name" value="APP-like"/>
    <property type="match status" value="1"/>
</dbReference>
<dbReference type="Pfam" id="PF01321">
    <property type="entry name" value="Creatinase_N"/>
    <property type="match status" value="1"/>
</dbReference>
<keyword evidence="6" id="KW-1185">Reference proteome</keyword>
<dbReference type="InterPro" id="IPR000994">
    <property type="entry name" value="Pept_M24"/>
</dbReference>